<comment type="caution">
    <text evidence="4">The sequence shown here is derived from an EMBL/GenBank/DDBJ whole genome shotgun (WGS) entry which is preliminary data.</text>
</comment>
<dbReference type="OrthoDB" id="194775at2759"/>
<dbReference type="GO" id="GO:0007023">
    <property type="term" value="P:post-chaperonin tubulin folding pathway"/>
    <property type="evidence" value="ECO:0007669"/>
    <property type="project" value="InterPro"/>
</dbReference>
<evidence type="ECO:0000259" key="3">
    <source>
        <dbReference type="PROSITE" id="PS51329"/>
    </source>
</evidence>
<evidence type="ECO:0000313" key="4">
    <source>
        <dbReference type="EMBL" id="PAV77056.1"/>
    </source>
</evidence>
<dbReference type="GO" id="GO:0005737">
    <property type="term" value="C:cytoplasm"/>
    <property type="evidence" value="ECO:0007669"/>
    <property type="project" value="TreeGrafter"/>
</dbReference>
<accession>A0A2A2KSU2</accession>
<evidence type="ECO:0000256" key="1">
    <source>
        <dbReference type="ARBA" id="ARBA00008848"/>
    </source>
</evidence>
<dbReference type="InterPro" id="IPR017901">
    <property type="entry name" value="C-CAP_CF_C-like"/>
</dbReference>
<name>A0A2A2KSU2_9BILA</name>
<dbReference type="AlphaFoldDB" id="A0A2A2KSU2"/>
<protein>
    <recommendedName>
        <fullName evidence="3">C-CAP/cofactor C-like domain-containing protein</fullName>
    </recommendedName>
</protein>
<feature type="compositionally biased region" description="Basic and acidic residues" evidence="2">
    <location>
        <begin position="132"/>
        <end position="143"/>
    </location>
</feature>
<dbReference type="PROSITE" id="PS51329">
    <property type="entry name" value="C_CAP_COFACTOR_C"/>
    <property type="match status" value="1"/>
</dbReference>
<gene>
    <name evidence="4" type="ORF">WR25_06601</name>
</gene>
<dbReference type="PANTHER" id="PTHR15139">
    <property type="entry name" value="TUBULIN FOLDING COFACTOR C"/>
    <property type="match status" value="1"/>
</dbReference>
<dbReference type="InterPro" id="IPR012945">
    <property type="entry name" value="Tubulin-bd_cofactor_C_dom"/>
</dbReference>
<dbReference type="Pfam" id="PF07986">
    <property type="entry name" value="TBCC"/>
    <property type="match status" value="1"/>
</dbReference>
<dbReference type="STRING" id="2018661.A0A2A2KSU2"/>
<feature type="domain" description="C-CAP/cofactor C-like" evidence="3">
    <location>
        <begin position="138"/>
        <end position="288"/>
    </location>
</feature>
<dbReference type="InterPro" id="IPR016098">
    <property type="entry name" value="CAP/MinC_C"/>
</dbReference>
<evidence type="ECO:0000313" key="5">
    <source>
        <dbReference type="Proteomes" id="UP000218231"/>
    </source>
</evidence>
<dbReference type="GO" id="GO:0007021">
    <property type="term" value="P:tubulin complex assembly"/>
    <property type="evidence" value="ECO:0007669"/>
    <property type="project" value="TreeGrafter"/>
</dbReference>
<feature type="compositionally biased region" description="Low complexity" evidence="2">
    <location>
        <begin position="119"/>
        <end position="131"/>
    </location>
</feature>
<keyword evidence="5" id="KW-1185">Reference proteome</keyword>
<dbReference type="InterPro" id="IPR027684">
    <property type="entry name" value="TBCC"/>
</dbReference>
<reference evidence="4 5" key="1">
    <citation type="journal article" date="2017" name="Curr. Biol.">
        <title>Genome architecture and evolution of a unichromosomal asexual nematode.</title>
        <authorList>
            <person name="Fradin H."/>
            <person name="Zegar C."/>
            <person name="Gutwein M."/>
            <person name="Lucas J."/>
            <person name="Kovtun M."/>
            <person name="Corcoran D."/>
            <person name="Baugh L.R."/>
            <person name="Kiontke K."/>
            <person name="Gunsalus K."/>
            <person name="Fitch D.H."/>
            <person name="Piano F."/>
        </authorList>
    </citation>
    <scope>NUCLEOTIDE SEQUENCE [LARGE SCALE GENOMIC DNA]</scope>
    <source>
        <strain evidence="4">PF1309</strain>
    </source>
</reference>
<organism evidence="4 5">
    <name type="scientific">Diploscapter pachys</name>
    <dbReference type="NCBI Taxonomy" id="2018661"/>
    <lineage>
        <taxon>Eukaryota</taxon>
        <taxon>Metazoa</taxon>
        <taxon>Ecdysozoa</taxon>
        <taxon>Nematoda</taxon>
        <taxon>Chromadorea</taxon>
        <taxon>Rhabditida</taxon>
        <taxon>Rhabditina</taxon>
        <taxon>Rhabditomorpha</taxon>
        <taxon>Rhabditoidea</taxon>
        <taxon>Rhabditidae</taxon>
        <taxon>Diploscapter</taxon>
    </lineage>
</organism>
<dbReference type="Gene3D" id="2.160.20.70">
    <property type="match status" value="1"/>
</dbReference>
<sequence length="311" mass="34854">MQGLESEPVDERIEAKRAKLLARLHGRHANNQTSSYAAPNRHKQLDALLAKAKEQIASGEVDDQTIKQLEEHLNLDATSRQAKWVQDALQQMRQIALGREIGATQANGVGVKSFSFKISQPTSIPSTSSIKSPEKKKPAEKPEEIHNVDELLDDGRTLVVKDLKNETLKFTGEDGRDVRVCNISGGRLSFAFRPATVYIKDVTNCVLLFFPVKTSVLLYDCSNLNLHAAAQQIRVHSSHHLSLHVNVQAPGAVIIEDCDNVSVAPFRMREVDVESKNEFWRKVNDFNWLAEAPSPNWKIADEKDWTEETVE</sequence>
<proteinExistence type="inferred from homology"/>
<feature type="region of interest" description="Disordered" evidence="2">
    <location>
        <begin position="119"/>
        <end position="143"/>
    </location>
</feature>
<dbReference type="EMBL" id="LIAE01007783">
    <property type="protein sequence ID" value="PAV77056.1"/>
    <property type="molecule type" value="Genomic_DNA"/>
</dbReference>
<dbReference type="Proteomes" id="UP000218231">
    <property type="component" value="Unassembled WGS sequence"/>
</dbReference>
<dbReference type="PANTHER" id="PTHR15139:SF0">
    <property type="entry name" value="TUBULIN-SPECIFIC CHAPERONE C"/>
    <property type="match status" value="1"/>
</dbReference>
<evidence type="ECO:0000256" key="2">
    <source>
        <dbReference type="SAM" id="MobiDB-lite"/>
    </source>
</evidence>
<comment type="similarity">
    <text evidence="1">Belongs to the TBCC family.</text>
</comment>